<reference evidence="2 3" key="1">
    <citation type="submission" date="2020-08" db="EMBL/GenBank/DDBJ databases">
        <title>Genomic Encyclopedia of Type Strains, Phase IV (KMG-IV): sequencing the most valuable type-strain genomes for metagenomic binning, comparative biology and taxonomic classification.</title>
        <authorList>
            <person name="Goeker M."/>
        </authorList>
    </citation>
    <scope>NUCLEOTIDE SEQUENCE [LARGE SCALE GENOMIC DNA]</scope>
    <source>
        <strain evidence="2 3">DSM 105481</strain>
    </source>
</reference>
<keyword evidence="3" id="KW-1185">Reference proteome</keyword>
<organism evidence="2 3">
    <name type="scientific">Peribacillus huizhouensis</name>
    <dbReference type="NCBI Taxonomy" id="1501239"/>
    <lineage>
        <taxon>Bacteria</taxon>
        <taxon>Bacillati</taxon>
        <taxon>Bacillota</taxon>
        <taxon>Bacilli</taxon>
        <taxon>Bacillales</taxon>
        <taxon>Bacillaceae</taxon>
        <taxon>Peribacillus</taxon>
    </lineage>
</organism>
<evidence type="ECO:0000259" key="1">
    <source>
        <dbReference type="Pfam" id="PF02371"/>
    </source>
</evidence>
<dbReference type="GO" id="GO:0003677">
    <property type="term" value="F:DNA binding"/>
    <property type="evidence" value="ECO:0007669"/>
    <property type="project" value="UniProtKB-KW"/>
</dbReference>
<evidence type="ECO:0000313" key="3">
    <source>
        <dbReference type="Proteomes" id="UP000626697"/>
    </source>
</evidence>
<gene>
    <name evidence="2" type="ORF">HNP81_004677</name>
</gene>
<dbReference type="Pfam" id="PF02371">
    <property type="entry name" value="Transposase_20"/>
    <property type="match status" value="1"/>
</dbReference>
<comment type="caution">
    <text evidence="2">The sequence shown here is derived from an EMBL/GenBank/DDBJ whole genome shotgun (WGS) entry which is preliminary data.</text>
</comment>
<dbReference type="InterPro" id="IPR003346">
    <property type="entry name" value="Transposase_20"/>
</dbReference>
<sequence>MTEQIDMLDQEVAERVSSHQEDIEPLDSIPGIATRMAEQILSEIGTNVKEQFPSAAHMCSWAQCWK</sequence>
<keyword evidence="2" id="KW-0238">DNA-binding</keyword>
<evidence type="ECO:0000313" key="2">
    <source>
        <dbReference type="EMBL" id="MBA9029304.1"/>
    </source>
</evidence>
<accession>A0ABR6CWG8</accession>
<proteinExistence type="predicted"/>
<dbReference type="Proteomes" id="UP000626697">
    <property type="component" value="Unassembled WGS sequence"/>
</dbReference>
<dbReference type="EMBL" id="JACJHX010000032">
    <property type="protein sequence ID" value="MBA9029304.1"/>
    <property type="molecule type" value="Genomic_DNA"/>
</dbReference>
<protein>
    <submittedName>
        <fullName evidence="2">Holliday junction resolvasome RuvABC DNA-binding subunit</fullName>
    </submittedName>
</protein>
<feature type="domain" description="Transposase IS116/IS110/IS902 C-terminal" evidence="1">
    <location>
        <begin position="25"/>
        <end position="62"/>
    </location>
</feature>
<name>A0ABR6CWG8_9BACI</name>